<dbReference type="Proteomes" id="UP000016491">
    <property type="component" value="Unassembled WGS sequence"/>
</dbReference>
<name>A0ABC9TU64_CLOSY</name>
<gene>
    <name evidence="1" type="ORF">CLOSYM_03623</name>
</gene>
<protein>
    <submittedName>
        <fullName evidence="1">Uncharacterized protein</fullName>
    </submittedName>
</protein>
<evidence type="ECO:0000313" key="2">
    <source>
        <dbReference type="Proteomes" id="UP000016491"/>
    </source>
</evidence>
<comment type="caution">
    <text evidence="1">The sequence shown here is derived from an EMBL/GenBank/DDBJ whole genome shotgun (WGS) entry which is preliminary data.</text>
</comment>
<dbReference type="AlphaFoldDB" id="A0ABC9TU64"/>
<dbReference type="EMBL" id="AWSU01000281">
    <property type="protein sequence ID" value="ERI74824.1"/>
    <property type="molecule type" value="Genomic_DNA"/>
</dbReference>
<reference evidence="1 2" key="1">
    <citation type="submission" date="2013-07" db="EMBL/GenBank/DDBJ databases">
        <authorList>
            <person name="Weinstock G."/>
            <person name="Sodergren E."/>
            <person name="Wylie T."/>
            <person name="Fulton L."/>
            <person name="Fulton R."/>
            <person name="Fronick C."/>
            <person name="O'Laughlin M."/>
            <person name="Godfrey J."/>
            <person name="Miner T."/>
            <person name="Herter B."/>
            <person name="Appelbaum E."/>
            <person name="Cordes M."/>
            <person name="Lek S."/>
            <person name="Wollam A."/>
            <person name="Pepin K.H."/>
            <person name="Palsikar V.B."/>
            <person name="Mitreva M."/>
            <person name="Wilson R.K."/>
        </authorList>
    </citation>
    <scope>NUCLEOTIDE SEQUENCE [LARGE SCALE GENOMIC DNA]</scope>
    <source>
        <strain evidence="1 2">ATCC 14940</strain>
    </source>
</reference>
<accession>A0ABC9TU64</accession>
<sequence length="42" mass="5268">MAVRTFFEYGYLCEKRAGYRLMPVRAYRLSYESFNYYRFSDF</sequence>
<organism evidence="1 2">
    <name type="scientific">[Clostridium] symbiosum ATCC 14940</name>
    <dbReference type="NCBI Taxonomy" id="411472"/>
    <lineage>
        <taxon>Bacteria</taxon>
        <taxon>Bacillati</taxon>
        <taxon>Bacillota</taxon>
        <taxon>Clostridia</taxon>
        <taxon>Lachnospirales</taxon>
        <taxon>Lachnospiraceae</taxon>
        <taxon>Otoolea</taxon>
    </lineage>
</organism>
<proteinExistence type="predicted"/>
<evidence type="ECO:0000313" key="1">
    <source>
        <dbReference type="EMBL" id="ERI74824.1"/>
    </source>
</evidence>